<dbReference type="InterPro" id="IPR050624">
    <property type="entry name" value="HTH-type_Tx_Regulator"/>
</dbReference>
<evidence type="ECO:0000313" key="6">
    <source>
        <dbReference type="EMBL" id="TKT88893.1"/>
    </source>
</evidence>
<keyword evidence="2 4" id="KW-0238">DNA-binding</keyword>
<dbReference type="GO" id="GO:0003677">
    <property type="term" value="F:DNA binding"/>
    <property type="evidence" value="ECO:0007669"/>
    <property type="project" value="UniProtKB-UniRule"/>
</dbReference>
<dbReference type="InterPro" id="IPR025996">
    <property type="entry name" value="MT1864/Rv1816-like_C"/>
</dbReference>
<proteinExistence type="predicted"/>
<evidence type="ECO:0000256" key="1">
    <source>
        <dbReference type="ARBA" id="ARBA00023015"/>
    </source>
</evidence>
<feature type="DNA-binding region" description="H-T-H motif" evidence="4">
    <location>
        <begin position="35"/>
        <end position="54"/>
    </location>
</feature>
<dbReference type="PRINTS" id="PR00455">
    <property type="entry name" value="HTHTETR"/>
</dbReference>
<gene>
    <name evidence="6" type="ORF">FDK13_24975</name>
</gene>
<dbReference type="InterPro" id="IPR036271">
    <property type="entry name" value="Tet_transcr_reg_TetR-rel_C_sf"/>
</dbReference>
<dbReference type="PANTHER" id="PTHR43479:SF11">
    <property type="entry name" value="ACREF_ENVCD OPERON REPRESSOR-RELATED"/>
    <property type="match status" value="1"/>
</dbReference>
<keyword evidence="1" id="KW-0805">Transcription regulation</keyword>
<dbReference type="Gene3D" id="1.10.357.10">
    <property type="entry name" value="Tetracycline Repressor, domain 2"/>
    <property type="match status" value="1"/>
</dbReference>
<accession>A0A4V6BI46</accession>
<name>A0A4V6BI46_9BACT</name>
<dbReference type="EMBL" id="SZVO01000013">
    <property type="protein sequence ID" value="TKT88893.1"/>
    <property type="molecule type" value="Genomic_DNA"/>
</dbReference>
<reference evidence="6 7" key="1">
    <citation type="submission" date="2019-05" db="EMBL/GenBank/DDBJ databases">
        <title>Dyadobacter AR-3-8 sp. nov., isolated from arctic soil.</title>
        <authorList>
            <person name="Chaudhary D.K."/>
        </authorList>
    </citation>
    <scope>NUCLEOTIDE SEQUENCE [LARGE SCALE GENOMIC DNA]</scope>
    <source>
        <strain evidence="6 7">AR-3-8</strain>
    </source>
</reference>
<dbReference type="Pfam" id="PF13305">
    <property type="entry name" value="TetR_C_33"/>
    <property type="match status" value="1"/>
</dbReference>
<sequence length="212" mass="25495">MAISDRKLREKEDLKKRILEAAKVLFLEKGFEATSMRNIAERVEFSPTTLYLYYKDKNDIVYALHQEGFKLLAQQFRIISNVEHPYERLKTMGRIYLQFAEENPDFYELMFVRQGPILHVQKHNRDDWEEGSRTYNVLYETVIECQNEGYFKDLLPHNVSLIVWSTLHGMCTLHMHMRLDCVKFEDDYEVDPEKSRPEYIYETFMAFLERLK</sequence>
<dbReference type="Pfam" id="PF00440">
    <property type="entry name" value="TetR_N"/>
    <property type="match status" value="1"/>
</dbReference>
<keyword evidence="7" id="KW-1185">Reference proteome</keyword>
<evidence type="ECO:0000313" key="7">
    <source>
        <dbReference type="Proteomes" id="UP000304900"/>
    </source>
</evidence>
<dbReference type="OrthoDB" id="594604at2"/>
<evidence type="ECO:0000256" key="2">
    <source>
        <dbReference type="ARBA" id="ARBA00023125"/>
    </source>
</evidence>
<dbReference type="Proteomes" id="UP000304900">
    <property type="component" value="Unassembled WGS sequence"/>
</dbReference>
<dbReference type="SUPFAM" id="SSF48498">
    <property type="entry name" value="Tetracyclin repressor-like, C-terminal domain"/>
    <property type="match status" value="1"/>
</dbReference>
<comment type="caution">
    <text evidence="6">The sequence shown here is derived from an EMBL/GenBank/DDBJ whole genome shotgun (WGS) entry which is preliminary data.</text>
</comment>
<evidence type="ECO:0000256" key="4">
    <source>
        <dbReference type="PROSITE-ProRule" id="PRU00335"/>
    </source>
</evidence>
<dbReference type="PANTHER" id="PTHR43479">
    <property type="entry name" value="ACREF/ENVCD OPERON REPRESSOR-RELATED"/>
    <property type="match status" value="1"/>
</dbReference>
<evidence type="ECO:0000256" key="3">
    <source>
        <dbReference type="ARBA" id="ARBA00023163"/>
    </source>
</evidence>
<dbReference type="InterPro" id="IPR001647">
    <property type="entry name" value="HTH_TetR"/>
</dbReference>
<protein>
    <submittedName>
        <fullName evidence="6">TetR/AcrR family transcriptional regulator</fullName>
    </submittedName>
</protein>
<dbReference type="InterPro" id="IPR009057">
    <property type="entry name" value="Homeodomain-like_sf"/>
</dbReference>
<keyword evidence="3" id="KW-0804">Transcription</keyword>
<evidence type="ECO:0000259" key="5">
    <source>
        <dbReference type="PROSITE" id="PS50977"/>
    </source>
</evidence>
<feature type="domain" description="HTH tetR-type" evidence="5">
    <location>
        <begin position="12"/>
        <end position="72"/>
    </location>
</feature>
<organism evidence="6 7">
    <name type="scientific">Dyadobacter frigoris</name>
    <dbReference type="NCBI Taxonomy" id="2576211"/>
    <lineage>
        <taxon>Bacteria</taxon>
        <taxon>Pseudomonadati</taxon>
        <taxon>Bacteroidota</taxon>
        <taxon>Cytophagia</taxon>
        <taxon>Cytophagales</taxon>
        <taxon>Spirosomataceae</taxon>
        <taxon>Dyadobacter</taxon>
    </lineage>
</organism>
<dbReference type="SUPFAM" id="SSF46689">
    <property type="entry name" value="Homeodomain-like"/>
    <property type="match status" value="1"/>
</dbReference>
<dbReference type="AlphaFoldDB" id="A0A4V6BI46"/>
<dbReference type="PROSITE" id="PS50977">
    <property type="entry name" value="HTH_TETR_2"/>
    <property type="match status" value="1"/>
</dbReference>
<dbReference type="RefSeq" id="WP_137342747.1">
    <property type="nucleotide sequence ID" value="NZ_BSQH01000019.1"/>
</dbReference>